<dbReference type="SUPFAM" id="SSF50156">
    <property type="entry name" value="PDZ domain-like"/>
    <property type="match status" value="1"/>
</dbReference>
<dbReference type="InterPro" id="IPR001660">
    <property type="entry name" value="SAM"/>
</dbReference>
<evidence type="ECO:0000259" key="3">
    <source>
        <dbReference type="PROSITE" id="PS50106"/>
    </source>
</evidence>
<evidence type="ECO:0000259" key="2">
    <source>
        <dbReference type="PROSITE" id="PS50105"/>
    </source>
</evidence>
<evidence type="ECO:0000256" key="1">
    <source>
        <dbReference type="ARBA" id="ARBA00009498"/>
    </source>
</evidence>
<dbReference type="AlphaFoldDB" id="A0A6G1SP72"/>
<dbReference type="GO" id="GO:0016301">
    <property type="term" value="F:kinase activity"/>
    <property type="evidence" value="ECO:0007669"/>
    <property type="project" value="UniProtKB-KW"/>
</dbReference>
<dbReference type="Pfam" id="PF07647">
    <property type="entry name" value="SAM_2"/>
    <property type="match status" value="1"/>
</dbReference>
<accession>A0A6G1SP72</accession>
<feature type="domain" description="PDZ" evidence="3">
    <location>
        <begin position="238"/>
        <end position="319"/>
    </location>
</feature>
<feature type="domain" description="CRIC" evidence="4">
    <location>
        <begin position="85"/>
        <end position="201"/>
    </location>
</feature>
<dbReference type="PANTHER" id="PTHR12844">
    <property type="entry name" value="CONNECTOR ENCHANCER OF KINASE SUPPRESSOR OF RAS"/>
    <property type="match status" value="1"/>
</dbReference>
<dbReference type="EMBL" id="GGYP01007206">
    <property type="protein sequence ID" value="MDE51977.1"/>
    <property type="molecule type" value="Transcribed_RNA"/>
</dbReference>
<dbReference type="PROSITE" id="PS50105">
    <property type="entry name" value="SAM_DOMAIN"/>
    <property type="match status" value="1"/>
</dbReference>
<dbReference type="Gene3D" id="1.10.150.50">
    <property type="entry name" value="Transcription Factor, Ets-1"/>
    <property type="match status" value="1"/>
</dbReference>
<dbReference type="InterPro" id="IPR051566">
    <property type="entry name" value="CNKSR"/>
</dbReference>
<dbReference type="InterPro" id="IPR013761">
    <property type="entry name" value="SAM/pointed_sf"/>
</dbReference>
<dbReference type="InterPro" id="IPR001478">
    <property type="entry name" value="PDZ"/>
</dbReference>
<dbReference type="InterPro" id="IPR017874">
    <property type="entry name" value="CRIC_domain"/>
</dbReference>
<dbReference type="InterPro" id="IPR036034">
    <property type="entry name" value="PDZ_sf"/>
</dbReference>
<dbReference type="Pfam" id="PF10534">
    <property type="entry name" value="CRIC_ras_sig"/>
    <property type="match status" value="1"/>
</dbReference>
<dbReference type="SMART" id="SM00454">
    <property type="entry name" value="SAM"/>
    <property type="match status" value="1"/>
</dbReference>
<evidence type="ECO:0000313" key="5">
    <source>
        <dbReference type="EMBL" id="MDE51977.1"/>
    </source>
</evidence>
<dbReference type="Gene3D" id="2.30.42.10">
    <property type="match status" value="1"/>
</dbReference>
<gene>
    <name evidence="5" type="primary">CNKSR3_0</name>
    <name evidence="5" type="ORF">g.19915</name>
</gene>
<proteinExistence type="inferred from homology"/>
<keyword evidence="5" id="KW-0418">Kinase</keyword>
<protein>
    <submittedName>
        <fullName evidence="5">Connector enhancer of kinase suppressor of ras 3</fullName>
    </submittedName>
</protein>
<comment type="similarity">
    <text evidence="1">Belongs to the CNKSR family.</text>
</comment>
<sequence>MLTNIDVVSWGPQQVKDWLRGLCDDSSWMNEDYIINNNVDGRELLMVTADDLRHIGALKVDLQEHILEAIEKLRWSSSNFISKETLQVAILRLATQARGLQKQLVANRARAVSEQDILPVKVSSPTKDATRRDSNPRIQKQRVELDTLASVSAIVRTSRQVTEIISRKPFTKYDDYRSMKSLILALSIELTSTAQRDQFVEQPNDIIEKSSKALADYCERIVYGTKDILLIQPFQLKTVRLKKKENENDFGLTIRSLSNSTHIVEKMTPLSSATKTNELSVGDEVIYFNRFITGWSKNNVDQLLMKCSKLAEVILIVIKNPNE</sequence>
<name>A0A6G1SP72_9ACAR</name>
<reference evidence="5" key="1">
    <citation type="submission" date="2018-10" db="EMBL/GenBank/DDBJ databases">
        <title>Transcriptome assembly of Aceria tosichella (Wheat curl mite) Type 2.</title>
        <authorList>
            <person name="Scully E.D."/>
            <person name="Geib S.M."/>
            <person name="Palmer N.A."/>
            <person name="Gupta A.K."/>
            <person name="Sarath G."/>
            <person name="Tatineni S."/>
        </authorList>
    </citation>
    <scope>NUCLEOTIDE SEQUENCE</scope>
    <source>
        <strain evidence="5">LincolnNE</strain>
    </source>
</reference>
<dbReference type="PROSITE" id="PS51290">
    <property type="entry name" value="CRIC"/>
    <property type="match status" value="1"/>
</dbReference>
<dbReference type="PROSITE" id="PS50106">
    <property type="entry name" value="PDZ"/>
    <property type="match status" value="1"/>
</dbReference>
<evidence type="ECO:0000259" key="4">
    <source>
        <dbReference type="PROSITE" id="PS51290"/>
    </source>
</evidence>
<feature type="domain" description="SAM" evidence="2">
    <location>
        <begin position="10"/>
        <end position="76"/>
    </location>
</feature>
<dbReference type="SUPFAM" id="SSF47769">
    <property type="entry name" value="SAM/Pointed domain"/>
    <property type="match status" value="1"/>
</dbReference>
<keyword evidence="5" id="KW-0808">Transferase</keyword>
<organism evidence="5">
    <name type="scientific">Aceria tosichella</name>
    <name type="common">wheat curl mite</name>
    <dbReference type="NCBI Taxonomy" id="561515"/>
    <lineage>
        <taxon>Eukaryota</taxon>
        <taxon>Metazoa</taxon>
        <taxon>Ecdysozoa</taxon>
        <taxon>Arthropoda</taxon>
        <taxon>Chelicerata</taxon>
        <taxon>Arachnida</taxon>
        <taxon>Acari</taxon>
        <taxon>Acariformes</taxon>
        <taxon>Trombidiformes</taxon>
        <taxon>Prostigmata</taxon>
        <taxon>Eupodina</taxon>
        <taxon>Eriophyoidea</taxon>
        <taxon>Eriophyidae</taxon>
        <taxon>Eriophyinae</taxon>
        <taxon>Aceriini</taxon>
        <taxon>Aceria</taxon>
    </lineage>
</organism>
<dbReference type="PANTHER" id="PTHR12844:SF42">
    <property type="entry name" value="CONNECTOR ENHANCER OF KSR PROTEIN CNK"/>
    <property type="match status" value="1"/>
</dbReference>